<dbReference type="Pfam" id="PF07244">
    <property type="entry name" value="POTRA"/>
    <property type="match status" value="1"/>
</dbReference>
<organism evidence="3 4">
    <name type="scientific">Danxiaibacter flavus</name>
    <dbReference type="NCBI Taxonomy" id="3049108"/>
    <lineage>
        <taxon>Bacteria</taxon>
        <taxon>Pseudomonadati</taxon>
        <taxon>Bacteroidota</taxon>
        <taxon>Chitinophagia</taxon>
        <taxon>Chitinophagales</taxon>
        <taxon>Chitinophagaceae</taxon>
        <taxon>Danxiaibacter</taxon>
    </lineage>
</organism>
<sequence length="479" mass="55890">MNYFYRQIILWLCLCIGICASAQKDSAFNIQDLHPVTLSESDTSIVMVGDIQINGNKRTKPYIILREVPFKQGDYLTKGQLAGKLVLARQQVMNTSLFVDVFVYVASIQGEIVFVNVLVKERWYLFPLPYFKLIDRNFNQWWVEQKRSFDRVDYGIKFMQNNLSGRNDNLQVWLITGYNQQIALRYEQPFADKSLKRGFNIGVAYSRQHELNYKSDYNKQVFFKDEENFVRTYRRIDLSYLYRPAIKTRHSFRLAYISESVSDSIAHLNPDYFGKGRVKVSYPELSYSLQYFNVDYNAYPNRGFMGDFTITKRGFTPEMNMWNLEGHAIYTYPVFKKTQVQGQAAFSIRAPFDQPYYNTQLFGYGALYMRGLEYYVVDGVIGGMLRGTLRQDVLSFKIKTSAKSKTHSVIPFRFLLKTYGDLGYAYTRDAGTSMLSNKLLHTYGFGLDIVTVYDIVLKFEYSFNQLGDKALFFHTRSDF</sequence>
<proteinExistence type="predicted"/>
<reference evidence="3 4" key="1">
    <citation type="submission" date="2023-07" db="EMBL/GenBank/DDBJ databases">
        <authorList>
            <person name="Lian W.-H."/>
        </authorList>
    </citation>
    <scope>NUCLEOTIDE SEQUENCE [LARGE SCALE GENOMIC DNA]</scope>
    <source>
        <strain evidence="3 4">SYSU DXS3180</strain>
    </source>
</reference>
<dbReference type="Proteomes" id="UP001560573">
    <property type="component" value="Unassembled WGS sequence"/>
</dbReference>
<keyword evidence="1" id="KW-0732">Signal</keyword>
<dbReference type="Gene3D" id="3.10.20.310">
    <property type="entry name" value="membrane protein fhac"/>
    <property type="match status" value="1"/>
</dbReference>
<dbReference type="InterPro" id="IPR010827">
    <property type="entry name" value="BamA/TamA_POTRA"/>
</dbReference>
<dbReference type="RefSeq" id="WP_369332158.1">
    <property type="nucleotide sequence ID" value="NZ_JAULBC010000010.1"/>
</dbReference>
<protein>
    <submittedName>
        <fullName evidence="3">POTRA domain-containing protein</fullName>
    </submittedName>
</protein>
<feature type="chain" id="PRO_5045689977" evidence="1">
    <location>
        <begin position="23"/>
        <end position="479"/>
    </location>
</feature>
<evidence type="ECO:0000313" key="4">
    <source>
        <dbReference type="Proteomes" id="UP001560573"/>
    </source>
</evidence>
<evidence type="ECO:0000313" key="3">
    <source>
        <dbReference type="EMBL" id="MEX6690742.1"/>
    </source>
</evidence>
<dbReference type="EMBL" id="JAULBC010000010">
    <property type="protein sequence ID" value="MEX6690742.1"/>
    <property type="molecule type" value="Genomic_DNA"/>
</dbReference>
<name>A0ABV3ZLN8_9BACT</name>
<dbReference type="Gene3D" id="2.40.160.50">
    <property type="entry name" value="membrane protein fhac: a member of the omp85/tpsb transporter family"/>
    <property type="match status" value="1"/>
</dbReference>
<gene>
    <name evidence="3" type="ORF">QTN47_24760</name>
</gene>
<evidence type="ECO:0000259" key="2">
    <source>
        <dbReference type="Pfam" id="PF07244"/>
    </source>
</evidence>
<feature type="signal peptide" evidence="1">
    <location>
        <begin position="1"/>
        <end position="22"/>
    </location>
</feature>
<accession>A0ABV3ZLN8</accession>
<keyword evidence="4" id="KW-1185">Reference proteome</keyword>
<feature type="domain" description="POTRA" evidence="2">
    <location>
        <begin position="47"/>
        <end position="121"/>
    </location>
</feature>
<evidence type="ECO:0000256" key="1">
    <source>
        <dbReference type="SAM" id="SignalP"/>
    </source>
</evidence>
<comment type="caution">
    <text evidence="3">The sequence shown here is derived from an EMBL/GenBank/DDBJ whole genome shotgun (WGS) entry which is preliminary data.</text>
</comment>